<evidence type="ECO:0000313" key="6">
    <source>
        <dbReference type="EMBL" id="GFS69006.1"/>
    </source>
</evidence>
<evidence type="ECO:0000259" key="5">
    <source>
        <dbReference type="PROSITE" id="PS50105"/>
    </source>
</evidence>
<dbReference type="InterPro" id="IPR001660">
    <property type="entry name" value="SAM"/>
</dbReference>
<gene>
    <name evidence="6" type="primary">SAMD5</name>
    <name evidence="6" type="ORF">NPIL_398551</name>
</gene>
<feature type="domain" description="SAM" evidence="5">
    <location>
        <begin position="7"/>
        <end position="66"/>
    </location>
</feature>
<dbReference type="PROSITE" id="PS50105">
    <property type="entry name" value="SAM_DOMAIN"/>
    <property type="match status" value="1"/>
</dbReference>
<dbReference type="OrthoDB" id="1919336at2759"/>
<reference evidence="6" key="1">
    <citation type="submission" date="2020-08" db="EMBL/GenBank/DDBJ databases">
        <title>Multicomponent nature underlies the extraordinary mechanical properties of spider dragline silk.</title>
        <authorList>
            <person name="Kono N."/>
            <person name="Nakamura H."/>
            <person name="Mori M."/>
            <person name="Yoshida Y."/>
            <person name="Ohtoshi R."/>
            <person name="Malay A.D."/>
            <person name="Moran D.A.P."/>
            <person name="Tomita M."/>
            <person name="Numata K."/>
            <person name="Arakawa K."/>
        </authorList>
    </citation>
    <scope>NUCLEOTIDE SEQUENCE</scope>
</reference>
<sequence>MSDHSIVREWLKYLDLEQYYESFVDNGYDDLEMCKQIGEPDLDAIGVQTPKHRQLIRQAVRTLLEKGGTSVYISLEECGRLGRDGPGGDRVTHPPSAQVRGIFLCVVSELFCFAHNINLIIGDYVDWPVVKVDNLDCKIFCCTALRMGSIFECYKTSFK</sequence>
<dbReference type="InterPro" id="IPR013761">
    <property type="entry name" value="SAM/pointed_sf"/>
</dbReference>
<accession>A0A8X6SY86</accession>
<dbReference type="GO" id="GO:0005737">
    <property type="term" value="C:cytoplasm"/>
    <property type="evidence" value="ECO:0007669"/>
    <property type="project" value="UniProtKB-SubCell"/>
</dbReference>
<name>A0A8X6SY86_NEPPI</name>
<comment type="subunit">
    <text evidence="3">Interacts promiscuously (via SAM domain) with EPHA5, EPHA6, EPHA7, EPHA8, EPHB1, EPHB2, EPHB3 and EPHB4 (via SAM domain) (in vitro).</text>
</comment>
<dbReference type="PANTHER" id="PTHR12301:SF8">
    <property type="entry name" value="STERILE ALPHA MOTIF DOMAIN-CONTAINING PROTEIN 5"/>
    <property type="match status" value="1"/>
</dbReference>
<dbReference type="Gene3D" id="1.10.150.50">
    <property type="entry name" value="Transcription Factor, Ets-1"/>
    <property type="match status" value="1"/>
</dbReference>
<dbReference type="FunFam" id="1.10.150.50:FF:000055">
    <property type="entry name" value="Sterile alpha motif domain containing 5"/>
    <property type="match status" value="1"/>
</dbReference>
<dbReference type="PANTHER" id="PTHR12301">
    <property type="entry name" value="SAM-DOMAIN, SH3 AND NUCLEAR LOCALIZATION SIGNALS PROTEIN RELATED"/>
    <property type="match status" value="1"/>
</dbReference>
<evidence type="ECO:0000256" key="1">
    <source>
        <dbReference type="ARBA" id="ARBA00004496"/>
    </source>
</evidence>
<proteinExistence type="predicted"/>
<evidence type="ECO:0000256" key="4">
    <source>
        <dbReference type="ARBA" id="ARBA00073398"/>
    </source>
</evidence>
<keyword evidence="7" id="KW-1185">Reference proteome</keyword>
<dbReference type="EMBL" id="BMAW01095174">
    <property type="protein sequence ID" value="GFS69006.1"/>
    <property type="molecule type" value="Genomic_DNA"/>
</dbReference>
<keyword evidence="2" id="KW-0963">Cytoplasm</keyword>
<dbReference type="Proteomes" id="UP000887013">
    <property type="component" value="Unassembled WGS sequence"/>
</dbReference>
<evidence type="ECO:0000256" key="3">
    <source>
        <dbReference type="ARBA" id="ARBA00065890"/>
    </source>
</evidence>
<dbReference type="InterPro" id="IPR051725">
    <property type="entry name" value="SAM-SH3_domain_protein"/>
</dbReference>
<protein>
    <recommendedName>
        <fullName evidence="4">Sterile alpha motif domain-containing protein 5</fullName>
    </recommendedName>
</protein>
<organism evidence="6 7">
    <name type="scientific">Nephila pilipes</name>
    <name type="common">Giant wood spider</name>
    <name type="synonym">Nephila maculata</name>
    <dbReference type="NCBI Taxonomy" id="299642"/>
    <lineage>
        <taxon>Eukaryota</taxon>
        <taxon>Metazoa</taxon>
        <taxon>Ecdysozoa</taxon>
        <taxon>Arthropoda</taxon>
        <taxon>Chelicerata</taxon>
        <taxon>Arachnida</taxon>
        <taxon>Araneae</taxon>
        <taxon>Araneomorphae</taxon>
        <taxon>Entelegynae</taxon>
        <taxon>Araneoidea</taxon>
        <taxon>Nephilidae</taxon>
        <taxon>Nephila</taxon>
    </lineage>
</organism>
<dbReference type="SUPFAM" id="SSF47769">
    <property type="entry name" value="SAM/Pointed domain"/>
    <property type="match status" value="1"/>
</dbReference>
<evidence type="ECO:0000313" key="7">
    <source>
        <dbReference type="Proteomes" id="UP000887013"/>
    </source>
</evidence>
<evidence type="ECO:0000256" key="2">
    <source>
        <dbReference type="ARBA" id="ARBA00022490"/>
    </source>
</evidence>
<comment type="caution">
    <text evidence="6">The sequence shown here is derived from an EMBL/GenBank/DDBJ whole genome shotgun (WGS) entry which is preliminary data.</text>
</comment>
<dbReference type="AlphaFoldDB" id="A0A8X6SY86"/>
<dbReference type="SMART" id="SM00454">
    <property type="entry name" value="SAM"/>
    <property type="match status" value="1"/>
</dbReference>
<dbReference type="Pfam" id="PF00536">
    <property type="entry name" value="SAM_1"/>
    <property type="match status" value="1"/>
</dbReference>
<comment type="subcellular location">
    <subcellularLocation>
        <location evidence="1">Cytoplasm</location>
    </subcellularLocation>
</comment>